<feature type="compositionally biased region" description="Basic and acidic residues" evidence="1">
    <location>
        <begin position="11"/>
        <end position="27"/>
    </location>
</feature>
<dbReference type="Proteomes" id="UP000219167">
    <property type="component" value="Unassembled WGS sequence"/>
</dbReference>
<keyword evidence="3" id="KW-1185">Reference proteome</keyword>
<evidence type="ECO:0000313" key="3">
    <source>
        <dbReference type="Proteomes" id="UP000219167"/>
    </source>
</evidence>
<organism evidence="2 3">
    <name type="scientific">Rhizobium subbaraonis</name>
    <dbReference type="NCBI Taxonomy" id="908946"/>
    <lineage>
        <taxon>Bacteria</taxon>
        <taxon>Pseudomonadati</taxon>
        <taxon>Pseudomonadota</taxon>
        <taxon>Alphaproteobacteria</taxon>
        <taxon>Hyphomicrobiales</taxon>
        <taxon>Rhizobiaceae</taxon>
        <taxon>Rhizobium/Agrobacterium group</taxon>
        <taxon>Rhizobium</taxon>
    </lineage>
</organism>
<accession>A0A285V0R3</accession>
<evidence type="ECO:0000256" key="1">
    <source>
        <dbReference type="SAM" id="MobiDB-lite"/>
    </source>
</evidence>
<reference evidence="2 3" key="1">
    <citation type="submission" date="2017-08" db="EMBL/GenBank/DDBJ databases">
        <authorList>
            <person name="de Groot N.N."/>
        </authorList>
    </citation>
    <scope>NUCLEOTIDE SEQUENCE [LARGE SCALE GENOMIC DNA]</scope>
    <source>
        <strain evidence="2 3">JC85</strain>
    </source>
</reference>
<dbReference type="AlphaFoldDB" id="A0A285V0R3"/>
<evidence type="ECO:0000313" key="2">
    <source>
        <dbReference type="EMBL" id="SOC47507.1"/>
    </source>
</evidence>
<feature type="region of interest" description="Disordered" evidence="1">
    <location>
        <begin position="1"/>
        <end position="27"/>
    </location>
</feature>
<evidence type="ECO:0008006" key="4">
    <source>
        <dbReference type="Google" id="ProtNLM"/>
    </source>
</evidence>
<sequence length="173" mass="19113">MGLGTMTKTTNETHRKTSKKPYNERSDLEKLQSQWNKLSGLHLRDEPSAAIVRCATAAEIAANYAIRTEWARQTEFDATIIDQFLRWANGLHGKVTRLFVPIYFAHPAKSQIGKTLIKSAENINAVRNAVVHQGTFSNAKEAEAAIAEAKTFINLIVGLSIPDFDITAKASSN</sequence>
<dbReference type="RefSeq" id="WP_210202037.1">
    <property type="nucleotide sequence ID" value="NZ_OBQD01000030.1"/>
</dbReference>
<proteinExistence type="predicted"/>
<dbReference type="EMBL" id="OBQD01000030">
    <property type="protein sequence ID" value="SOC47507.1"/>
    <property type="molecule type" value="Genomic_DNA"/>
</dbReference>
<name>A0A285V0R3_9HYPH</name>
<protein>
    <recommendedName>
        <fullName evidence="4">RiboL-PSP-HEPN domain-containing protein</fullName>
    </recommendedName>
</protein>
<feature type="compositionally biased region" description="Polar residues" evidence="1">
    <location>
        <begin position="1"/>
        <end position="10"/>
    </location>
</feature>
<gene>
    <name evidence="2" type="ORF">SAMN05892877_13040</name>
</gene>